<dbReference type="NCBIfam" id="TIGR03459">
    <property type="entry name" value="crt_membr"/>
    <property type="match status" value="1"/>
</dbReference>
<dbReference type="InterPro" id="IPR017822">
    <property type="entry name" value="MptA-like"/>
</dbReference>
<gene>
    <name evidence="11" type="ORF">D3M95_05165</name>
</gene>
<feature type="transmembrane region" description="Helical" evidence="10">
    <location>
        <begin position="370"/>
        <end position="397"/>
    </location>
</feature>
<dbReference type="OrthoDB" id="5242303at2"/>
<comment type="similarity">
    <text evidence="7">Belongs to the MptA/B family.</text>
</comment>
<evidence type="ECO:0000256" key="7">
    <source>
        <dbReference type="ARBA" id="ARBA00043987"/>
    </source>
</evidence>
<dbReference type="STRING" id="1451189.CFAL_04320"/>
<keyword evidence="4 10" id="KW-0812">Transmembrane</keyword>
<dbReference type="Pfam" id="PF26314">
    <property type="entry name" value="MptA_B_family"/>
    <property type="match status" value="1"/>
</dbReference>
<feature type="transmembrane region" description="Helical" evidence="10">
    <location>
        <begin position="183"/>
        <end position="199"/>
    </location>
</feature>
<keyword evidence="5 10" id="KW-1133">Transmembrane helix</keyword>
<dbReference type="Proteomes" id="UP000285278">
    <property type="component" value="Unassembled WGS sequence"/>
</dbReference>
<organism evidence="11 12">
    <name type="scientific">Corynebacterium falsenii</name>
    <dbReference type="NCBI Taxonomy" id="108486"/>
    <lineage>
        <taxon>Bacteria</taxon>
        <taxon>Bacillati</taxon>
        <taxon>Actinomycetota</taxon>
        <taxon>Actinomycetes</taxon>
        <taxon>Mycobacteriales</taxon>
        <taxon>Corynebacteriaceae</taxon>
        <taxon>Corynebacterium</taxon>
    </lineage>
</organism>
<feature type="transmembrane region" description="Helical" evidence="10">
    <location>
        <begin position="30"/>
        <end position="52"/>
    </location>
</feature>
<dbReference type="EMBL" id="QXJK01000004">
    <property type="protein sequence ID" value="RIX35369.1"/>
    <property type="molecule type" value="Genomic_DNA"/>
</dbReference>
<comment type="subcellular location">
    <subcellularLocation>
        <location evidence="1">Membrane</location>
        <topology evidence="1">Multi-pass membrane protein</topology>
    </subcellularLocation>
</comment>
<dbReference type="GO" id="GO:0016020">
    <property type="term" value="C:membrane"/>
    <property type="evidence" value="ECO:0007669"/>
    <property type="project" value="UniProtKB-SubCell"/>
</dbReference>
<evidence type="ECO:0000256" key="3">
    <source>
        <dbReference type="ARBA" id="ARBA00022679"/>
    </source>
</evidence>
<evidence type="ECO:0000256" key="5">
    <source>
        <dbReference type="ARBA" id="ARBA00022989"/>
    </source>
</evidence>
<keyword evidence="12" id="KW-1185">Reference proteome</keyword>
<feature type="compositionally biased region" description="Basic and acidic residues" evidence="9">
    <location>
        <begin position="486"/>
        <end position="504"/>
    </location>
</feature>
<evidence type="ECO:0000256" key="8">
    <source>
        <dbReference type="NCBIfam" id="TIGR03459"/>
    </source>
</evidence>
<evidence type="ECO:0000313" key="12">
    <source>
        <dbReference type="Proteomes" id="UP000285278"/>
    </source>
</evidence>
<feature type="transmembrane region" description="Helical" evidence="10">
    <location>
        <begin position="228"/>
        <end position="252"/>
    </location>
</feature>
<evidence type="ECO:0000256" key="1">
    <source>
        <dbReference type="ARBA" id="ARBA00004141"/>
    </source>
</evidence>
<reference evidence="11 12" key="1">
    <citation type="submission" date="2018-09" db="EMBL/GenBank/DDBJ databases">
        <title>Optimization and identification of Corynebacterium falsenii FN1-14 from fish paste.</title>
        <authorList>
            <person name="Daroonpunt R."/>
            <person name="Tanasupawat S."/>
        </authorList>
    </citation>
    <scope>NUCLEOTIDE SEQUENCE [LARGE SCALE GENOMIC DNA]</scope>
    <source>
        <strain evidence="11 12">FN1-14</strain>
    </source>
</reference>
<dbReference type="InterPro" id="IPR049829">
    <property type="entry name" value="MptA/B-like"/>
</dbReference>
<feature type="transmembrane region" description="Helical" evidence="10">
    <location>
        <begin position="153"/>
        <end position="171"/>
    </location>
</feature>
<keyword evidence="6 10" id="KW-0472">Membrane</keyword>
<name>A0A418Q7Y7_9CORY</name>
<sequence>MLCSHAVGAIRARGGIMQGLGLTSLTFGHAAGMLLTVMWVGVAGLLVSWIIVGGRILRFGEHLRPSAVAAWIGPLVFAGPLMSRDVYSYLMQGTLTRDGFNPYHDGAASNPGPLLYEVSPDWRNTTTPYGPLHLGIGDAITSITGDNITAGVLAYKALSLISVGIMAWAVVQLARHFGARPAVALWLGVFNPLSIIHLIGGMHNENIMMACVLVAIVLTVKYRPAWGFAGAALIGVGVAIKATAFIAVPFMVWMMVSRFGGNRFFTLLWTGVVSVVAMLASLAGLTVVTSQTWGWVAEVTGNTKVINPLALPSFIASTLAPVLSRFNDDITFNAILAVVRPATAIAMVIAMVAVWLIYRKDEITALKGMTIAYLVTCVLNSVTLPWYYTAPLALIALWAKDRRVIYVTAVLSMWMCMMFDGGGNNRLYELWWVIGLAVAIGWVVMVTLGYRPGLPPAKTDTWYLRCSASGDFIESPSPAPGASPREPGDHAGRLPDDLAENHRR</sequence>
<accession>A0A418Q7Y7</accession>
<comment type="caution">
    <text evidence="11">The sequence shown here is derived from an EMBL/GenBank/DDBJ whole genome shotgun (WGS) entry which is preliminary data.</text>
</comment>
<feature type="transmembrane region" description="Helical" evidence="10">
    <location>
        <begin position="335"/>
        <end position="358"/>
    </location>
</feature>
<feature type="region of interest" description="Disordered" evidence="9">
    <location>
        <begin position="474"/>
        <end position="504"/>
    </location>
</feature>
<evidence type="ECO:0000256" key="9">
    <source>
        <dbReference type="SAM" id="MobiDB-lite"/>
    </source>
</evidence>
<proteinExistence type="inferred from homology"/>
<evidence type="ECO:0000256" key="4">
    <source>
        <dbReference type="ARBA" id="ARBA00022692"/>
    </source>
</evidence>
<evidence type="ECO:0000256" key="2">
    <source>
        <dbReference type="ARBA" id="ARBA00022676"/>
    </source>
</evidence>
<evidence type="ECO:0000256" key="6">
    <source>
        <dbReference type="ARBA" id="ARBA00023136"/>
    </source>
</evidence>
<dbReference type="GO" id="GO:0016757">
    <property type="term" value="F:glycosyltransferase activity"/>
    <property type="evidence" value="ECO:0007669"/>
    <property type="project" value="UniProtKB-KW"/>
</dbReference>
<protein>
    <recommendedName>
        <fullName evidence="8">Alpha-(1-&gt;6)-mannopyranosyltransferase A</fullName>
    </recommendedName>
</protein>
<feature type="transmembrane region" description="Helical" evidence="10">
    <location>
        <begin position="430"/>
        <end position="450"/>
    </location>
</feature>
<dbReference type="AlphaFoldDB" id="A0A418Q7Y7"/>
<feature type="transmembrane region" description="Helical" evidence="10">
    <location>
        <begin position="404"/>
        <end position="424"/>
    </location>
</feature>
<dbReference type="NCBIfam" id="NF038066">
    <property type="entry name" value="MptB"/>
    <property type="match status" value="1"/>
</dbReference>
<evidence type="ECO:0000256" key="10">
    <source>
        <dbReference type="SAM" id="Phobius"/>
    </source>
</evidence>
<evidence type="ECO:0000313" key="11">
    <source>
        <dbReference type="EMBL" id="RIX35369.1"/>
    </source>
</evidence>
<feature type="transmembrane region" description="Helical" evidence="10">
    <location>
        <begin position="264"/>
        <end position="285"/>
    </location>
</feature>
<keyword evidence="2" id="KW-0328">Glycosyltransferase</keyword>
<keyword evidence="3 11" id="KW-0808">Transferase</keyword>